<feature type="region of interest" description="Disordered" evidence="1">
    <location>
        <begin position="111"/>
        <end position="174"/>
    </location>
</feature>
<keyword evidence="3" id="KW-1185">Reference proteome</keyword>
<feature type="compositionally biased region" description="Low complexity" evidence="1">
    <location>
        <begin position="659"/>
        <end position="671"/>
    </location>
</feature>
<feature type="compositionally biased region" description="Low complexity" evidence="1">
    <location>
        <begin position="111"/>
        <end position="122"/>
    </location>
</feature>
<feature type="compositionally biased region" description="Low complexity" evidence="1">
    <location>
        <begin position="486"/>
        <end position="499"/>
    </location>
</feature>
<feature type="region of interest" description="Disordered" evidence="1">
    <location>
        <begin position="776"/>
        <end position="801"/>
    </location>
</feature>
<evidence type="ECO:0000313" key="3">
    <source>
        <dbReference type="Proteomes" id="UP000249616"/>
    </source>
</evidence>
<feature type="compositionally biased region" description="Basic and acidic residues" evidence="1">
    <location>
        <begin position="597"/>
        <end position="607"/>
    </location>
</feature>
<dbReference type="KEGG" id="scad:DN051_41765"/>
<feature type="region of interest" description="Disordered" evidence="1">
    <location>
        <begin position="367"/>
        <end position="681"/>
    </location>
</feature>
<proteinExistence type="predicted"/>
<feature type="region of interest" description="Disordered" evidence="1">
    <location>
        <begin position="312"/>
        <end position="331"/>
    </location>
</feature>
<dbReference type="RefSeq" id="WP_112443019.1">
    <property type="nucleotide sequence ID" value="NZ_CP030074.1"/>
</dbReference>
<protein>
    <submittedName>
        <fullName evidence="2">Uncharacterized protein</fullName>
    </submittedName>
</protein>
<organism evidence="2 3">
    <name type="scientific">Streptomyces cadmiisoli</name>
    <dbReference type="NCBI Taxonomy" id="2184053"/>
    <lineage>
        <taxon>Bacteria</taxon>
        <taxon>Bacillati</taxon>
        <taxon>Actinomycetota</taxon>
        <taxon>Actinomycetes</taxon>
        <taxon>Kitasatosporales</taxon>
        <taxon>Streptomycetaceae</taxon>
        <taxon>Streptomyces</taxon>
        <taxon>Streptomyces aurantiacus group</taxon>
    </lineage>
</organism>
<reference evidence="3" key="1">
    <citation type="submission" date="2018-06" db="EMBL/GenBank/DDBJ databases">
        <authorList>
            <person name="Li K."/>
        </authorList>
    </citation>
    <scope>NUCLEOTIDE SEQUENCE [LARGE SCALE GENOMIC DNA]</scope>
    <source>
        <strain evidence="3">ZFG47</strain>
        <plasmid evidence="3">unnamed1</plasmid>
    </source>
</reference>
<sequence>MQWSWKHPRAWLRAWHSAWTAARTADRRDSDITAWRRLPRLRPTAAPWTVAALGRDSVARAGTRPLIHLVPSTAPGRFGVRAPYGNTGLPPVPAGRADALVGAVRGTFPAAPAPTARAAGRAEQGGREPESAYGTAGGGAVRGASVPATPRVTDGLRGTAGTPGTPGTPGMPEGRVRGVVRDARVVGASASACTGVARASTHSGAGAGAASSLAAGEAGAARQAARAEGSGLPVMAVRRLSAARTATSGGRPALTHATDDRVGTPRPVTPPPVRTRSDFERALDAYRPDWLLPQVTADDELPSYVQARRHMATAATESPSRGDAGAGTPDAMGGRLPGGVRGRIPDAGPGAVRGGVPGAVQGGIPGAAQAPMPGAARGRIPGGASVPAGAGAGADGTRPLVPRRPRRHPQGYERATAPTSPGLPAAANGPSPFHEPAPTPHAAPSAHAPQAPDVASAPGAPGLPSAPQPSAPDNQLDLDSGELVVADTPTEPAPALEAPGIPGTPGTDLPTVPADVTGPTGVLAPPHSPGASAVPGSPAERSAADSAVPGPHGASATPDDGPDPGTPAGPAATTARPKSSLSKPGWEAAWSLRLSRGHRDGTSHADGRATPYTRTSERDPGQGTPSAGDDEALASEGEPARAAGLPVVRWTHDPAPHMAPRTAPHTALHTAPPAPGTAVDPGAATTALRRKLPVRTARSPRPAAAEHAPPPLAGAFPVSLPAPDVSGTAPDVAATVPAVAASYVLRSTAVPVPHPADRSPSLESSGRPAVPALEYAVPPTAPAPRGSGRTTSLPLPQEGSTEPFTMDPVPWSAGAGGTAPPDDLLTGRYGSARSRAARRWFGAPSVAPLAQPTAAPMVLPHVLSARAVGHDAVSLPEPGMSWTIDGGPPEVRPPDASWTGTLPPGFAAQGRPGPAPPSPSGPASSGPSTAGGSGDGPGHEQCVPLHRTQEWAELLALLAAHRRQRPFGFLDDPAVLDALAGRLHERVLARIRRELVVDRERSGLLVPRT</sequence>
<evidence type="ECO:0000256" key="1">
    <source>
        <dbReference type="SAM" id="MobiDB-lite"/>
    </source>
</evidence>
<dbReference type="Proteomes" id="UP000249616">
    <property type="component" value="Plasmid unnamed1"/>
</dbReference>
<feature type="compositionally biased region" description="Low complexity" evidence="1">
    <location>
        <begin position="566"/>
        <end position="575"/>
    </location>
</feature>
<feature type="compositionally biased region" description="Low complexity" evidence="1">
    <location>
        <begin position="159"/>
        <end position="173"/>
    </location>
</feature>
<name>A0A2Z4JF14_9ACTN</name>
<feature type="compositionally biased region" description="Polar residues" evidence="1">
    <location>
        <begin position="788"/>
        <end position="801"/>
    </location>
</feature>
<gene>
    <name evidence="2" type="ORF">DN051_41765</name>
</gene>
<keyword evidence="2" id="KW-0614">Plasmid</keyword>
<evidence type="ECO:0000313" key="2">
    <source>
        <dbReference type="EMBL" id="AWW43143.1"/>
    </source>
</evidence>
<geneLocation type="plasmid" evidence="2 3">
    <name>unnamed1</name>
</geneLocation>
<accession>A0A2Z4JF14</accession>
<feature type="compositionally biased region" description="Low complexity" evidence="1">
    <location>
        <begin position="903"/>
        <end position="912"/>
    </location>
</feature>
<feature type="region of interest" description="Disordered" evidence="1">
    <location>
        <begin position="878"/>
        <end position="942"/>
    </location>
</feature>
<feature type="compositionally biased region" description="Low complexity" evidence="1">
    <location>
        <begin position="367"/>
        <end position="400"/>
    </location>
</feature>
<dbReference type="EMBL" id="CP030074">
    <property type="protein sequence ID" value="AWW43143.1"/>
    <property type="molecule type" value="Genomic_DNA"/>
</dbReference>
<dbReference type="AlphaFoldDB" id="A0A2Z4JF14"/>
<feature type="region of interest" description="Disordered" evidence="1">
    <location>
        <begin position="243"/>
        <end position="275"/>
    </location>
</feature>
<feature type="compositionally biased region" description="Low complexity" evidence="1">
    <location>
        <begin position="442"/>
        <end position="463"/>
    </location>
</feature>